<dbReference type="AlphaFoldDB" id="A0A164JMI2"/>
<dbReference type="Pfam" id="PF14223">
    <property type="entry name" value="Retrotran_gag_2"/>
    <property type="match status" value="1"/>
</dbReference>
<gene>
    <name evidence="1" type="ORF">APZ42_000461</name>
</gene>
<evidence type="ECO:0000313" key="1">
    <source>
        <dbReference type="EMBL" id="KZS02486.1"/>
    </source>
</evidence>
<dbReference type="Proteomes" id="UP000076858">
    <property type="component" value="Unassembled WGS sequence"/>
</dbReference>
<dbReference type="EMBL" id="LRGB01004278">
    <property type="protein sequence ID" value="KZS02486.1"/>
    <property type="molecule type" value="Genomic_DNA"/>
</dbReference>
<comment type="caution">
    <text evidence="1">The sequence shown here is derived from an EMBL/GenBank/DDBJ whole genome shotgun (WGS) entry which is preliminary data.</text>
</comment>
<evidence type="ECO:0000313" key="2">
    <source>
        <dbReference type="Proteomes" id="UP000076858"/>
    </source>
</evidence>
<sequence length="144" mass="16662">MATQNLSANELRDYAKFNGINFPQWRYGVMLKLRKKKFEKLVLGQDPKPAEKNQITKSDVFISIQTFNNENEVTNQDVIDTWIERDTDACSIIYYNIEPTYQTSIEGSATSAEMWNRLAQEYAQVAVANLSQLTAKFFQYLMDP</sequence>
<name>A0A164JMI2_9CRUS</name>
<protein>
    <submittedName>
        <fullName evidence="1">Uncharacterized protein</fullName>
    </submittedName>
</protein>
<feature type="non-terminal residue" evidence="1">
    <location>
        <position position="144"/>
    </location>
</feature>
<dbReference type="OrthoDB" id="1912561at2759"/>
<organism evidence="1 2">
    <name type="scientific">Daphnia magna</name>
    <dbReference type="NCBI Taxonomy" id="35525"/>
    <lineage>
        <taxon>Eukaryota</taxon>
        <taxon>Metazoa</taxon>
        <taxon>Ecdysozoa</taxon>
        <taxon>Arthropoda</taxon>
        <taxon>Crustacea</taxon>
        <taxon>Branchiopoda</taxon>
        <taxon>Diplostraca</taxon>
        <taxon>Cladocera</taxon>
        <taxon>Anomopoda</taxon>
        <taxon>Daphniidae</taxon>
        <taxon>Daphnia</taxon>
    </lineage>
</organism>
<proteinExistence type="predicted"/>
<reference evidence="1 2" key="1">
    <citation type="submission" date="2016-03" db="EMBL/GenBank/DDBJ databases">
        <title>EvidentialGene: Evidence-directed Construction of Genes on Genomes.</title>
        <authorList>
            <person name="Gilbert D.G."/>
            <person name="Choi J.-H."/>
            <person name="Mockaitis K."/>
            <person name="Colbourne J."/>
            <person name="Pfrender M."/>
        </authorList>
    </citation>
    <scope>NUCLEOTIDE SEQUENCE [LARGE SCALE GENOMIC DNA]</scope>
    <source>
        <strain evidence="1 2">Xinb3</strain>
        <tissue evidence="1">Complete organism</tissue>
    </source>
</reference>
<accession>A0A164JMI2</accession>
<keyword evidence="2" id="KW-1185">Reference proteome</keyword>